<feature type="region of interest" description="Disordered" evidence="1">
    <location>
        <begin position="1"/>
        <end position="20"/>
    </location>
</feature>
<evidence type="ECO:0000256" key="1">
    <source>
        <dbReference type="SAM" id="MobiDB-lite"/>
    </source>
</evidence>
<organism evidence="2">
    <name type="scientific">Aureimonas frigidaquae</name>
    <dbReference type="NCBI Taxonomy" id="424757"/>
    <lineage>
        <taxon>Bacteria</taxon>
        <taxon>Pseudomonadati</taxon>
        <taxon>Pseudomonadota</taxon>
        <taxon>Alphaproteobacteria</taxon>
        <taxon>Hyphomicrobiales</taxon>
        <taxon>Aurantimonadaceae</taxon>
        <taxon>Aureimonas</taxon>
    </lineage>
</organism>
<dbReference type="AlphaFoldDB" id="A0A0P0Z270"/>
<reference evidence="2" key="1">
    <citation type="journal article" date="2015" name="Proc. Natl. Acad. Sci. U.S.A.">
        <title>Bacterial clade with the ribosomal RNA operon on a small plasmid rather than the chromosome.</title>
        <authorList>
            <person name="Anda M."/>
            <person name="Ohtsubo Y."/>
            <person name="Okubo T."/>
            <person name="Sugawara M."/>
            <person name="Nagata Y."/>
            <person name="Tsuda M."/>
            <person name="Minamisawa K."/>
            <person name="Mitsui H."/>
        </authorList>
    </citation>
    <scope>NUCLEOTIDE SEQUENCE</scope>
    <source>
        <strain evidence="2">JCM 14755</strain>
    </source>
</reference>
<evidence type="ECO:0000313" key="2">
    <source>
        <dbReference type="EMBL" id="BAT28066.1"/>
    </source>
</evidence>
<accession>A0A0P0Z270</accession>
<protein>
    <submittedName>
        <fullName evidence="2">Uncharacterized protein</fullName>
    </submittedName>
</protein>
<dbReference type="EMBL" id="LC066377">
    <property type="protein sequence ID" value="BAT28066.1"/>
    <property type="molecule type" value="Genomic_DNA"/>
</dbReference>
<name>A0A0P0Z270_9HYPH</name>
<proteinExistence type="predicted"/>
<sequence>MVQAMDKAERRKRWNTGIIPNRTRTRRYGIGPKLAQKKGRAALSARLVGWVSLRR</sequence>